<feature type="DNA-binding region" description="Homeobox" evidence="2">
    <location>
        <begin position="54"/>
        <end position="113"/>
    </location>
</feature>
<dbReference type="CTD" id="158800"/>
<dbReference type="SUPFAM" id="SSF46689">
    <property type="entry name" value="Homeodomain-like"/>
    <property type="match status" value="1"/>
</dbReference>
<gene>
    <name evidence="7" type="primary">Rhoxf1</name>
</gene>
<dbReference type="InParanoid" id="A0A6P6DVD2"/>
<keyword evidence="2 3" id="KW-0238">DNA-binding</keyword>
<feature type="region of interest" description="Disordered" evidence="4">
    <location>
        <begin position="1"/>
        <end position="54"/>
    </location>
</feature>
<dbReference type="InterPro" id="IPR009057">
    <property type="entry name" value="Homeodomain-like_sf"/>
</dbReference>
<reference evidence="7" key="1">
    <citation type="submission" date="2025-08" db="UniProtKB">
        <authorList>
            <consortium name="RefSeq"/>
        </authorList>
    </citation>
    <scope>IDENTIFICATION</scope>
</reference>
<feature type="compositionally biased region" description="Basic and acidic residues" evidence="4">
    <location>
        <begin position="12"/>
        <end position="30"/>
    </location>
</feature>
<proteinExistence type="predicted"/>
<dbReference type="GeneID" id="111814447"/>
<dbReference type="GO" id="GO:0000981">
    <property type="term" value="F:DNA-binding transcription factor activity, RNA polymerase II-specific"/>
    <property type="evidence" value="ECO:0007669"/>
    <property type="project" value="TreeGrafter"/>
</dbReference>
<feature type="domain" description="Homeobox" evidence="5">
    <location>
        <begin position="52"/>
        <end position="112"/>
    </location>
</feature>
<evidence type="ECO:0000313" key="6">
    <source>
        <dbReference type="Proteomes" id="UP000515203"/>
    </source>
</evidence>
<dbReference type="PANTHER" id="PTHR24329:SF540">
    <property type="entry name" value="HOMEOBOX DOMAIN-CONTAINING PROTEIN"/>
    <property type="match status" value="1"/>
</dbReference>
<evidence type="ECO:0000256" key="2">
    <source>
        <dbReference type="PROSITE-ProRule" id="PRU00108"/>
    </source>
</evidence>
<evidence type="ECO:0000313" key="7">
    <source>
        <dbReference type="RefSeq" id="XP_023563683.1"/>
    </source>
</evidence>
<dbReference type="GO" id="GO:0005634">
    <property type="term" value="C:nucleus"/>
    <property type="evidence" value="ECO:0007669"/>
    <property type="project" value="UniProtKB-SubCell"/>
</dbReference>
<dbReference type="PROSITE" id="PS50071">
    <property type="entry name" value="HOMEOBOX_2"/>
    <property type="match status" value="1"/>
</dbReference>
<comment type="subcellular location">
    <subcellularLocation>
        <location evidence="1 2 3">Nucleus</location>
    </subcellularLocation>
</comment>
<organism evidence="6 7">
    <name type="scientific">Octodon degus</name>
    <name type="common">Degu</name>
    <name type="synonym">Sciurus degus</name>
    <dbReference type="NCBI Taxonomy" id="10160"/>
    <lineage>
        <taxon>Eukaryota</taxon>
        <taxon>Metazoa</taxon>
        <taxon>Chordata</taxon>
        <taxon>Craniata</taxon>
        <taxon>Vertebrata</taxon>
        <taxon>Euteleostomi</taxon>
        <taxon>Mammalia</taxon>
        <taxon>Eutheria</taxon>
        <taxon>Euarchontoglires</taxon>
        <taxon>Glires</taxon>
        <taxon>Rodentia</taxon>
        <taxon>Hystricomorpha</taxon>
        <taxon>Octodontidae</taxon>
        <taxon>Octodon</taxon>
    </lineage>
</organism>
<dbReference type="PANTHER" id="PTHR24329">
    <property type="entry name" value="HOMEOBOX PROTEIN ARISTALESS"/>
    <property type="match status" value="1"/>
</dbReference>
<dbReference type="InterPro" id="IPR050649">
    <property type="entry name" value="Paired_Homeobox_TFs"/>
</dbReference>
<evidence type="ECO:0000256" key="4">
    <source>
        <dbReference type="SAM" id="MobiDB-lite"/>
    </source>
</evidence>
<dbReference type="AlphaFoldDB" id="A0A6P6DVD2"/>
<accession>A0A6P6DVD2</accession>
<dbReference type="SMART" id="SM00389">
    <property type="entry name" value="HOX"/>
    <property type="match status" value="1"/>
</dbReference>
<keyword evidence="6" id="KW-1185">Reference proteome</keyword>
<dbReference type="Gene3D" id="1.10.10.60">
    <property type="entry name" value="Homeodomain-like"/>
    <property type="match status" value="1"/>
</dbReference>
<dbReference type="Pfam" id="PF00046">
    <property type="entry name" value="Homeodomain"/>
    <property type="match status" value="1"/>
</dbReference>
<keyword evidence="2 3" id="KW-0539">Nucleus</keyword>
<dbReference type="OrthoDB" id="6159439at2759"/>
<dbReference type="InterPro" id="IPR001356">
    <property type="entry name" value="HD"/>
</dbReference>
<keyword evidence="2 3" id="KW-0371">Homeobox</keyword>
<dbReference type="GO" id="GO:0000977">
    <property type="term" value="F:RNA polymerase II transcription regulatory region sequence-specific DNA binding"/>
    <property type="evidence" value="ECO:0007669"/>
    <property type="project" value="TreeGrafter"/>
</dbReference>
<sequence>MQQYKQESPDMVEVKSEADRQGNADVEKPGPDQQQLTPALALVPAAGPQPPRKRPRIQYTLTQSQRQKLESVFLENQYPDVYMRRELARRLYVAETKIRSWFKIRRAKYRKSQMEAVKGDAPRAVQHEGDVLKL</sequence>
<dbReference type="RefSeq" id="XP_023563683.1">
    <property type="nucleotide sequence ID" value="XM_023707915.1"/>
</dbReference>
<dbReference type="CDD" id="cd00086">
    <property type="entry name" value="homeodomain"/>
    <property type="match status" value="1"/>
</dbReference>
<evidence type="ECO:0000256" key="3">
    <source>
        <dbReference type="RuleBase" id="RU000682"/>
    </source>
</evidence>
<evidence type="ECO:0000259" key="5">
    <source>
        <dbReference type="PROSITE" id="PS50071"/>
    </source>
</evidence>
<name>A0A6P6DVD2_OCTDE</name>
<evidence type="ECO:0000256" key="1">
    <source>
        <dbReference type="ARBA" id="ARBA00004123"/>
    </source>
</evidence>
<protein>
    <submittedName>
        <fullName evidence="7">Rhox homeobox family member 1</fullName>
    </submittedName>
</protein>
<dbReference type="Proteomes" id="UP000515203">
    <property type="component" value="Unplaced"/>
</dbReference>